<comment type="caution">
    <text evidence="2">The sequence shown here is derived from an EMBL/GenBank/DDBJ whole genome shotgun (WGS) entry which is preliminary data.</text>
</comment>
<organism evidence="2 3">
    <name type="scientific">Coilia grayii</name>
    <name type="common">Gray's grenadier anchovy</name>
    <dbReference type="NCBI Taxonomy" id="363190"/>
    <lineage>
        <taxon>Eukaryota</taxon>
        <taxon>Metazoa</taxon>
        <taxon>Chordata</taxon>
        <taxon>Craniata</taxon>
        <taxon>Vertebrata</taxon>
        <taxon>Euteleostomi</taxon>
        <taxon>Actinopterygii</taxon>
        <taxon>Neopterygii</taxon>
        <taxon>Teleostei</taxon>
        <taxon>Clupei</taxon>
        <taxon>Clupeiformes</taxon>
        <taxon>Clupeoidei</taxon>
        <taxon>Engraulidae</taxon>
        <taxon>Coilinae</taxon>
        <taxon>Coilia</taxon>
    </lineage>
</organism>
<dbReference type="PANTHER" id="PTHR45913:SF21">
    <property type="entry name" value="DUF4371 DOMAIN-CONTAINING PROTEIN"/>
    <property type="match status" value="1"/>
</dbReference>
<feature type="domain" description="HAT C-terminal dimerisation" evidence="1">
    <location>
        <begin position="231"/>
        <end position="290"/>
    </location>
</feature>
<dbReference type="EMBL" id="JBHFQA010000020">
    <property type="protein sequence ID" value="KAL2081690.1"/>
    <property type="molecule type" value="Genomic_DNA"/>
</dbReference>
<accession>A0ABD1J5W1</accession>
<dbReference type="Pfam" id="PF05699">
    <property type="entry name" value="Dimer_Tnp_hAT"/>
    <property type="match status" value="1"/>
</dbReference>
<protein>
    <recommendedName>
        <fullName evidence="1">HAT C-terminal dimerisation domain-containing protein</fullName>
    </recommendedName>
</protein>
<dbReference type="PANTHER" id="PTHR45913">
    <property type="entry name" value="EPM2A-INTERACTING PROTEIN 1"/>
    <property type="match status" value="1"/>
</dbReference>
<proteinExistence type="predicted"/>
<keyword evidence="3" id="KW-1185">Reference proteome</keyword>
<dbReference type="SUPFAM" id="SSF53098">
    <property type="entry name" value="Ribonuclease H-like"/>
    <property type="match status" value="1"/>
</dbReference>
<dbReference type="InterPro" id="IPR008906">
    <property type="entry name" value="HATC_C_dom"/>
</dbReference>
<evidence type="ECO:0000313" key="3">
    <source>
        <dbReference type="Proteomes" id="UP001591681"/>
    </source>
</evidence>
<gene>
    <name evidence="2" type="ORF">ACEWY4_023543</name>
</gene>
<reference evidence="2 3" key="1">
    <citation type="submission" date="2024-09" db="EMBL/GenBank/DDBJ databases">
        <title>A chromosome-level genome assembly of Gray's grenadier anchovy, Coilia grayii.</title>
        <authorList>
            <person name="Fu Z."/>
        </authorList>
    </citation>
    <scope>NUCLEOTIDE SEQUENCE [LARGE SCALE GENOMIC DNA]</scope>
    <source>
        <strain evidence="2">G4</strain>
        <tissue evidence="2">Muscle</tissue>
    </source>
</reference>
<dbReference type="AlphaFoldDB" id="A0ABD1J5W1"/>
<name>A0ABD1J5W1_9TELE</name>
<dbReference type="InterPro" id="IPR012337">
    <property type="entry name" value="RNaseH-like_sf"/>
</dbReference>
<evidence type="ECO:0000313" key="2">
    <source>
        <dbReference type="EMBL" id="KAL2081690.1"/>
    </source>
</evidence>
<sequence>MSTVMKLINFLRASSALQHRLLRTFLTEVDAEFDDLLLHNNVRWLSKGKVLERFWALRKELETFLLNQTSPKAKPYVEFLQNNEKMEIAAFLTDITAHLNDLNVKLQGRNNTVCNLISAIRGFQRKLDIFKSDLQEGSMLHFPNLKSQASDAHHYNYVEFLEKLIKNFETRFGDFPLGKQVLLFIENPFLVRNVTEFSHEALKVCPWACVASLQSELIDLQENLALQESLCDPATFWTKLAPAGVLQKMALHIITMFPSTYSCESAFSTMTMVKKQYRSKLTNEHLHQCLRLALTPFVPKFKKLVAQKKCHFSH</sequence>
<dbReference type="Proteomes" id="UP001591681">
    <property type="component" value="Unassembled WGS sequence"/>
</dbReference>
<evidence type="ECO:0000259" key="1">
    <source>
        <dbReference type="Pfam" id="PF05699"/>
    </source>
</evidence>